<name>A0ABS4CFT6_9ENTE</name>
<gene>
    <name evidence="2" type="ORF">I6N96_03375</name>
</gene>
<comment type="caution">
    <text evidence="2">The sequence shown here is derived from an EMBL/GenBank/DDBJ whole genome shotgun (WGS) entry which is preliminary data.</text>
</comment>
<dbReference type="EMBL" id="JAEDXU010000001">
    <property type="protein sequence ID" value="MBP1045304.1"/>
    <property type="molecule type" value="Genomic_DNA"/>
</dbReference>
<evidence type="ECO:0000256" key="1">
    <source>
        <dbReference type="SAM" id="MobiDB-lite"/>
    </source>
</evidence>
<protein>
    <submittedName>
        <fullName evidence="2">Uncharacterized protein</fullName>
    </submittedName>
</protein>
<feature type="region of interest" description="Disordered" evidence="1">
    <location>
        <begin position="1"/>
        <end position="23"/>
    </location>
</feature>
<dbReference type="Proteomes" id="UP000673375">
    <property type="component" value="Unassembled WGS sequence"/>
</dbReference>
<reference evidence="2 3" key="1">
    <citation type="submission" date="2020-12" db="EMBL/GenBank/DDBJ databases">
        <title>Vagococcus allomyrinae sp. nov. and Enterococcus lavae sp. nov., isolated from the larvae of Allomyrina dichotoma.</title>
        <authorList>
            <person name="Lee S.D."/>
        </authorList>
    </citation>
    <scope>NUCLEOTIDE SEQUENCE [LARGE SCALE GENOMIC DNA]</scope>
    <source>
        <strain evidence="2 3">BWM-S5</strain>
    </source>
</reference>
<accession>A0ABS4CFT6</accession>
<dbReference type="RefSeq" id="WP_209556074.1">
    <property type="nucleotide sequence ID" value="NZ_JAEDXU010000001.1"/>
</dbReference>
<evidence type="ECO:0000313" key="2">
    <source>
        <dbReference type="EMBL" id="MBP1045304.1"/>
    </source>
</evidence>
<organism evidence="2 3">
    <name type="scientific">Enterococcus larvae</name>
    <dbReference type="NCBI Taxonomy" id="2794352"/>
    <lineage>
        <taxon>Bacteria</taxon>
        <taxon>Bacillati</taxon>
        <taxon>Bacillota</taxon>
        <taxon>Bacilli</taxon>
        <taxon>Lactobacillales</taxon>
        <taxon>Enterococcaceae</taxon>
        <taxon>Enterococcus</taxon>
    </lineage>
</organism>
<keyword evidence="3" id="KW-1185">Reference proteome</keyword>
<evidence type="ECO:0000313" key="3">
    <source>
        <dbReference type="Proteomes" id="UP000673375"/>
    </source>
</evidence>
<proteinExistence type="predicted"/>
<sequence>MGLFDNMKDSQEQAKEKQSAKQQAKIDKFLKQRGLDNLSLFSYNAVRRTMTDQAGLGLLKAGMALDFSKVEERAKINYLSSLSEQNWILIQQNDQLMKQNTEIYKLLQQIAQK</sequence>